<feature type="transmembrane region" description="Helical" evidence="6">
    <location>
        <begin position="265"/>
        <end position="286"/>
    </location>
</feature>
<dbReference type="InterPro" id="IPR013783">
    <property type="entry name" value="Ig-like_fold"/>
</dbReference>
<dbReference type="GO" id="GO:0005911">
    <property type="term" value="C:cell-cell junction"/>
    <property type="evidence" value="ECO:0007669"/>
    <property type="project" value="TreeGrafter"/>
</dbReference>
<comment type="subcellular location">
    <subcellularLocation>
        <location evidence="1">Membrane</location>
        <topology evidence="1">Single-pass type I membrane protein</topology>
    </subcellularLocation>
</comment>
<evidence type="ECO:0000313" key="9">
    <source>
        <dbReference type="EMBL" id="GAV03784.1"/>
    </source>
</evidence>
<evidence type="ECO:0000256" key="2">
    <source>
        <dbReference type="ARBA" id="ARBA00023136"/>
    </source>
</evidence>
<keyword evidence="4" id="KW-0325">Glycoprotein</keyword>
<dbReference type="InterPro" id="IPR036179">
    <property type="entry name" value="Ig-like_dom_sf"/>
</dbReference>
<evidence type="ECO:0000256" key="4">
    <source>
        <dbReference type="ARBA" id="ARBA00023180"/>
    </source>
</evidence>
<feature type="signal peptide" evidence="7">
    <location>
        <begin position="1"/>
        <end position="20"/>
    </location>
</feature>
<proteinExistence type="predicted"/>
<dbReference type="SMART" id="SM00408">
    <property type="entry name" value="IGc2"/>
    <property type="match status" value="2"/>
</dbReference>
<dbReference type="OrthoDB" id="5970915at2759"/>
<evidence type="ECO:0000256" key="5">
    <source>
        <dbReference type="ARBA" id="ARBA00023319"/>
    </source>
</evidence>
<feature type="chain" id="PRO_5008898967" description="Ig-like domain-containing protein" evidence="7">
    <location>
        <begin position="21"/>
        <end position="326"/>
    </location>
</feature>
<evidence type="ECO:0000313" key="10">
    <source>
        <dbReference type="Proteomes" id="UP000186922"/>
    </source>
</evidence>
<accession>A0A1D1VXP1</accession>
<dbReference type="InterPro" id="IPR003598">
    <property type="entry name" value="Ig_sub2"/>
</dbReference>
<evidence type="ECO:0000259" key="8">
    <source>
        <dbReference type="PROSITE" id="PS50835"/>
    </source>
</evidence>
<dbReference type="InterPro" id="IPR013106">
    <property type="entry name" value="Ig_V-set"/>
</dbReference>
<dbReference type="GO" id="GO:0005886">
    <property type="term" value="C:plasma membrane"/>
    <property type="evidence" value="ECO:0007669"/>
    <property type="project" value="TreeGrafter"/>
</dbReference>
<keyword evidence="5" id="KW-0393">Immunoglobulin domain</keyword>
<dbReference type="Proteomes" id="UP000186922">
    <property type="component" value="Unassembled WGS sequence"/>
</dbReference>
<keyword evidence="6" id="KW-1133">Transmembrane helix</keyword>
<dbReference type="InterPro" id="IPR051275">
    <property type="entry name" value="Cell_adhesion_signaling"/>
</dbReference>
<feature type="domain" description="Ig-like" evidence="8">
    <location>
        <begin position="140"/>
        <end position="256"/>
    </location>
</feature>
<dbReference type="SMART" id="SM00409">
    <property type="entry name" value="IG"/>
    <property type="match status" value="2"/>
</dbReference>
<comment type="caution">
    <text evidence="9">The sequence shown here is derived from an EMBL/GenBank/DDBJ whole genome shotgun (WGS) entry which is preliminary data.</text>
</comment>
<protein>
    <recommendedName>
        <fullName evidence="8">Ig-like domain-containing protein</fullName>
    </recommendedName>
</protein>
<dbReference type="STRING" id="947166.A0A1D1VXP1"/>
<dbReference type="Pfam" id="PF07686">
    <property type="entry name" value="V-set"/>
    <property type="match status" value="1"/>
</dbReference>
<dbReference type="GO" id="GO:0050839">
    <property type="term" value="F:cell adhesion molecule binding"/>
    <property type="evidence" value="ECO:0007669"/>
    <property type="project" value="TreeGrafter"/>
</dbReference>
<sequence>MKGAALVTLLLLTMVAAVSAAVDNVPTVVVKAYNGTSLMDLAGGTIMSVSGGDNVTLKCLYVEAFANVTSAQWSRFLSGGFLLTPDPFLFKPTLKAAEEFQLDVPNITLADEGIYQCTIFHFSSTGQILNVSASITLQYPPVEVSLKDKRKVVMLGDDARLTCNITKAYDDRVIWSRTIDNVNYTEAALSTSGLLHKNNTNDKIDSSRWTKIESNYTKGGPRDSSLQIKGLKESDAGQYWCTAFNEANRNQSAVVELVVCGKWDAFWPFLGFVVEVLILCSVIYLCERRRNKKLAKGVIAEQVPLTQPTIVKKTTTTTTTTTTSRT</sequence>
<dbReference type="PANTHER" id="PTHR11640:SF164">
    <property type="entry name" value="MAM DOMAIN-CONTAINING GLYCOSYLPHOSPHATIDYLINOSITOL ANCHOR PROTEIN 1"/>
    <property type="match status" value="1"/>
</dbReference>
<keyword evidence="7" id="KW-0732">Signal</keyword>
<dbReference type="PROSITE" id="PS50835">
    <property type="entry name" value="IG_LIKE"/>
    <property type="match status" value="2"/>
</dbReference>
<feature type="domain" description="Ig-like" evidence="8">
    <location>
        <begin position="26"/>
        <end position="134"/>
    </location>
</feature>
<gene>
    <name evidence="9" type="primary">RvY_14164-1</name>
    <name evidence="9" type="synonym">RvY_14164.1</name>
    <name evidence="9" type="ORF">RvY_14164</name>
</gene>
<organism evidence="9 10">
    <name type="scientific">Ramazzottius varieornatus</name>
    <name type="common">Water bear</name>
    <name type="synonym">Tardigrade</name>
    <dbReference type="NCBI Taxonomy" id="947166"/>
    <lineage>
        <taxon>Eukaryota</taxon>
        <taxon>Metazoa</taxon>
        <taxon>Ecdysozoa</taxon>
        <taxon>Tardigrada</taxon>
        <taxon>Eutardigrada</taxon>
        <taxon>Parachela</taxon>
        <taxon>Hypsibioidea</taxon>
        <taxon>Ramazzottiidae</taxon>
        <taxon>Ramazzottius</taxon>
    </lineage>
</organism>
<evidence type="ECO:0000256" key="7">
    <source>
        <dbReference type="SAM" id="SignalP"/>
    </source>
</evidence>
<dbReference type="AlphaFoldDB" id="A0A1D1VXP1"/>
<dbReference type="InterPro" id="IPR003599">
    <property type="entry name" value="Ig_sub"/>
</dbReference>
<dbReference type="GO" id="GO:0098609">
    <property type="term" value="P:cell-cell adhesion"/>
    <property type="evidence" value="ECO:0007669"/>
    <property type="project" value="TreeGrafter"/>
</dbReference>
<keyword evidence="2 6" id="KW-0472">Membrane</keyword>
<evidence type="ECO:0000256" key="6">
    <source>
        <dbReference type="SAM" id="Phobius"/>
    </source>
</evidence>
<keyword evidence="3" id="KW-1015">Disulfide bond</keyword>
<name>A0A1D1VXP1_RAMVA</name>
<dbReference type="Gene3D" id="2.60.40.10">
    <property type="entry name" value="Immunoglobulins"/>
    <property type="match status" value="2"/>
</dbReference>
<dbReference type="InterPro" id="IPR007110">
    <property type="entry name" value="Ig-like_dom"/>
</dbReference>
<evidence type="ECO:0000256" key="1">
    <source>
        <dbReference type="ARBA" id="ARBA00004479"/>
    </source>
</evidence>
<dbReference type="PANTHER" id="PTHR11640">
    <property type="entry name" value="NEPHRIN"/>
    <property type="match status" value="1"/>
</dbReference>
<reference evidence="9 10" key="1">
    <citation type="journal article" date="2016" name="Nat. Commun.">
        <title>Extremotolerant tardigrade genome and improved radiotolerance of human cultured cells by tardigrade-unique protein.</title>
        <authorList>
            <person name="Hashimoto T."/>
            <person name="Horikawa D.D."/>
            <person name="Saito Y."/>
            <person name="Kuwahara H."/>
            <person name="Kozuka-Hata H."/>
            <person name="Shin-I T."/>
            <person name="Minakuchi Y."/>
            <person name="Ohishi K."/>
            <person name="Motoyama A."/>
            <person name="Aizu T."/>
            <person name="Enomoto A."/>
            <person name="Kondo K."/>
            <person name="Tanaka S."/>
            <person name="Hara Y."/>
            <person name="Koshikawa S."/>
            <person name="Sagara H."/>
            <person name="Miura T."/>
            <person name="Yokobori S."/>
            <person name="Miyagawa K."/>
            <person name="Suzuki Y."/>
            <person name="Kubo T."/>
            <person name="Oyama M."/>
            <person name="Kohara Y."/>
            <person name="Fujiyama A."/>
            <person name="Arakawa K."/>
            <person name="Katayama T."/>
            <person name="Toyoda A."/>
            <person name="Kunieda T."/>
        </authorList>
    </citation>
    <scope>NUCLEOTIDE SEQUENCE [LARGE SCALE GENOMIC DNA]</scope>
    <source>
        <strain evidence="9 10">YOKOZUNA-1</strain>
    </source>
</reference>
<evidence type="ECO:0000256" key="3">
    <source>
        <dbReference type="ARBA" id="ARBA00023157"/>
    </source>
</evidence>
<keyword evidence="10" id="KW-1185">Reference proteome</keyword>
<keyword evidence="6" id="KW-0812">Transmembrane</keyword>
<dbReference type="EMBL" id="BDGG01000010">
    <property type="protein sequence ID" value="GAV03784.1"/>
    <property type="molecule type" value="Genomic_DNA"/>
</dbReference>
<dbReference type="SUPFAM" id="SSF48726">
    <property type="entry name" value="Immunoglobulin"/>
    <property type="match status" value="2"/>
</dbReference>